<evidence type="ECO:0000259" key="3">
    <source>
        <dbReference type="Pfam" id="PF13359"/>
    </source>
</evidence>
<protein>
    <recommendedName>
        <fullName evidence="3">DDE Tnp4 domain-containing protein</fullName>
    </recommendedName>
</protein>
<dbReference type="InterPro" id="IPR027806">
    <property type="entry name" value="HARBI1_dom"/>
</dbReference>
<evidence type="ECO:0000313" key="5">
    <source>
        <dbReference type="Proteomes" id="UP000054270"/>
    </source>
</evidence>
<dbReference type="PANTHER" id="PTHR48471:SF1">
    <property type="entry name" value="DDE TNP4 DOMAIN-CONTAINING PROTEIN"/>
    <property type="match status" value="1"/>
</dbReference>
<dbReference type="EMBL" id="KN817754">
    <property type="protein sequence ID" value="KJA13320.1"/>
    <property type="molecule type" value="Genomic_DNA"/>
</dbReference>
<dbReference type="OrthoDB" id="78198at2759"/>
<proteinExistence type="predicted"/>
<dbReference type="PANTHER" id="PTHR48471">
    <property type="entry name" value="DDE TNP4 DOMAIN-CONTAINING PROTEIN"/>
    <property type="match status" value="1"/>
</dbReference>
<dbReference type="OMA" id="MWYERPI"/>
<name>A0A0D2NXW5_HYPSF</name>
<feature type="domain" description="DDE Tnp4" evidence="3">
    <location>
        <begin position="216"/>
        <end position="380"/>
    </location>
</feature>
<reference evidence="5" key="1">
    <citation type="submission" date="2014-04" db="EMBL/GenBank/DDBJ databases">
        <title>Evolutionary Origins and Diversification of the Mycorrhizal Mutualists.</title>
        <authorList>
            <consortium name="DOE Joint Genome Institute"/>
            <consortium name="Mycorrhizal Genomics Consortium"/>
            <person name="Kohler A."/>
            <person name="Kuo A."/>
            <person name="Nagy L.G."/>
            <person name="Floudas D."/>
            <person name="Copeland A."/>
            <person name="Barry K.W."/>
            <person name="Cichocki N."/>
            <person name="Veneault-Fourrey C."/>
            <person name="LaButti K."/>
            <person name="Lindquist E.A."/>
            <person name="Lipzen A."/>
            <person name="Lundell T."/>
            <person name="Morin E."/>
            <person name="Murat C."/>
            <person name="Riley R."/>
            <person name="Ohm R."/>
            <person name="Sun H."/>
            <person name="Tunlid A."/>
            <person name="Henrissat B."/>
            <person name="Grigoriev I.V."/>
            <person name="Hibbett D.S."/>
            <person name="Martin F."/>
        </authorList>
    </citation>
    <scope>NUCLEOTIDE SEQUENCE [LARGE SCALE GENOMIC DNA]</scope>
    <source>
        <strain evidence="5">FD-334 SS-4</strain>
    </source>
</reference>
<accession>A0A0D2NXW5</accession>
<dbReference type="Pfam" id="PF13359">
    <property type="entry name" value="DDE_Tnp_4"/>
    <property type="match status" value="1"/>
</dbReference>
<keyword evidence="5" id="KW-1185">Reference proteome</keyword>
<organism evidence="4 5">
    <name type="scientific">Hypholoma sublateritium (strain FD-334 SS-4)</name>
    <dbReference type="NCBI Taxonomy" id="945553"/>
    <lineage>
        <taxon>Eukaryota</taxon>
        <taxon>Fungi</taxon>
        <taxon>Dikarya</taxon>
        <taxon>Basidiomycota</taxon>
        <taxon>Agaricomycotina</taxon>
        <taxon>Agaricomycetes</taxon>
        <taxon>Agaricomycetidae</taxon>
        <taxon>Agaricales</taxon>
        <taxon>Agaricineae</taxon>
        <taxon>Strophariaceae</taxon>
        <taxon>Hypholoma</taxon>
    </lineage>
</organism>
<dbReference type="Proteomes" id="UP000054270">
    <property type="component" value="Unassembled WGS sequence"/>
</dbReference>
<gene>
    <name evidence="4" type="ORF">HYPSUDRAFT_1079676</name>
</gene>
<evidence type="ECO:0000313" key="4">
    <source>
        <dbReference type="EMBL" id="KJA13320.1"/>
    </source>
</evidence>
<evidence type="ECO:0000256" key="1">
    <source>
        <dbReference type="ARBA" id="ARBA00001968"/>
    </source>
</evidence>
<comment type="cofactor">
    <cofactor evidence="1">
        <name>a divalent metal cation</name>
        <dbReference type="ChEBI" id="CHEBI:60240"/>
    </cofactor>
</comment>
<dbReference type="GO" id="GO:0046872">
    <property type="term" value="F:metal ion binding"/>
    <property type="evidence" value="ECO:0007669"/>
    <property type="project" value="UniProtKB-KW"/>
</dbReference>
<evidence type="ECO:0000256" key="2">
    <source>
        <dbReference type="ARBA" id="ARBA00022723"/>
    </source>
</evidence>
<dbReference type="AlphaFoldDB" id="A0A0D2NXW5"/>
<sequence length="437" mass="50279">MDDGTQLFLLMLMEEDEAYHAQEEAREAQLAAALMIIRAEAARIFRIYQRHRSRNYLCRPQLPPNPRVGTAWQALFRSRNDRAFITTMGFDVDTFELIITAGFGRRWLEQPIRRNDASTTGNSRPHGRSLDAWGALGLVLHFLNSTMHEKTLQQVFAIVPTTASRYINFALHILLQTLQELPEASIRWPKTSEECQNHNNLITSRHPRLLGAFASIDGLNLPTQTSNDPDVENSTYNGWLSEHYISSVIVFSPEGLILGANFNAPGSWHDSRVAQPIYKKLKEETPDGFYLVADTAFPRGTQDIEGRIMAPIKTGQRFRGTVEEIEERFAFDRELLSYRQTAEWGMRSIQGSFGRLRLPLPIEDTELRANLLETCFRLHNLRTRKVGRNQIQSVYEAEWRKTNVDEAIWSDFETLTFGKQRDNDRVSHFHVHAVYED</sequence>
<keyword evidence="2" id="KW-0479">Metal-binding</keyword>